<dbReference type="EMBL" id="JBJKFK010004231">
    <property type="protein sequence ID" value="KAL3309157.1"/>
    <property type="molecule type" value="Genomic_DNA"/>
</dbReference>
<comment type="caution">
    <text evidence="5">The sequence shown here is derived from an EMBL/GenBank/DDBJ whole genome shotgun (WGS) entry which is preliminary data.</text>
</comment>
<dbReference type="GO" id="GO:0008270">
    <property type="term" value="F:zinc ion binding"/>
    <property type="evidence" value="ECO:0007669"/>
    <property type="project" value="UniProtKB-KW"/>
</dbReference>
<dbReference type="InterPro" id="IPR000315">
    <property type="entry name" value="Znf_B-box"/>
</dbReference>
<proteinExistence type="predicted"/>
<dbReference type="Gene3D" id="2.60.210.10">
    <property type="entry name" value="Apoptosis, Tumor Necrosis Factor Receptor Associated Protein 2, Chain A"/>
    <property type="match status" value="1"/>
</dbReference>
<dbReference type="PANTHER" id="PTHR36754">
    <property type="entry name" value="E3 UBIQUITIN-PROTEIN LIGASE TRIM37"/>
    <property type="match status" value="1"/>
</dbReference>
<dbReference type="CDD" id="cd19779">
    <property type="entry name" value="Bbox2_TRIM37_C-VIII"/>
    <property type="match status" value="1"/>
</dbReference>
<dbReference type="Pfam" id="PF22486">
    <property type="entry name" value="MATH_2"/>
    <property type="match status" value="1"/>
</dbReference>
<keyword evidence="6" id="KW-1185">Reference proteome</keyword>
<evidence type="ECO:0000256" key="2">
    <source>
        <dbReference type="SAM" id="MobiDB-lite"/>
    </source>
</evidence>
<dbReference type="SUPFAM" id="SSF49599">
    <property type="entry name" value="TRAF domain-like"/>
    <property type="match status" value="1"/>
</dbReference>
<keyword evidence="1" id="KW-0863">Zinc-finger</keyword>
<dbReference type="SMART" id="SM00336">
    <property type="entry name" value="BBOX"/>
    <property type="match status" value="1"/>
</dbReference>
<sequence length="446" mass="50737">MQSRAQCPHCLNTLHLMDLVHCRWAEEITQRLSQLQNMDKSRDRSADSNGDKCKSHDEVLSVYCATCNRVVCHQCALFDNQHDKHQFRPLDEVVKQKIKDLSSDIQSLEQRRTGLASIVHQVNGKISTLMQAKDERLSEIKVCMDLAVNRLESDCKMRLSKLLSHKHRVLQESRVLDTLQQELLTALDQLSKARMISFCEDFKSVFSKIHSQSLDLYQCPEVSDHFVNQIVPPFDNALVQLADFSACQQRAEPVFSEPLLMSSGLSWRLKFYPNGNGTVKNSYLSIFLELSGSSAGSVPCQGASKYEYRIEMVNPGDPTKNVSREFASDFEVGECWGYNRFFQLDRLVPEGFLPNDTLTIRFQLRSPSYQAKCRDLHNYVQQLELRQGELLRQVQELRPSSSSHSESQTCPPHVARVVEQTQADEADADSTTGQNLQVGQLVLVIH</sequence>
<feature type="compositionally biased region" description="Basic and acidic residues" evidence="2">
    <location>
        <begin position="39"/>
        <end position="54"/>
    </location>
</feature>
<organism evidence="5 6">
    <name type="scientific">Cichlidogyrus casuarinus</name>
    <dbReference type="NCBI Taxonomy" id="1844966"/>
    <lineage>
        <taxon>Eukaryota</taxon>
        <taxon>Metazoa</taxon>
        <taxon>Spiralia</taxon>
        <taxon>Lophotrochozoa</taxon>
        <taxon>Platyhelminthes</taxon>
        <taxon>Monogenea</taxon>
        <taxon>Monopisthocotylea</taxon>
        <taxon>Dactylogyridea</taxon>
        <taxon>Ancyrocephalidae</taxon>
        <taxon>Cichlidogyrus</taxon>
    </lineage>
</organism>
<dbReference type="InterPro" id="IPR008974">
    <property type="entry name" value="TRAF-like"/>
</dbReference>
<evidence type="ECO:0000256" key="1">
    <source>
        <dbReference type="PROSITE-ProRule" id="PRU00024"/>
    </source>
</evidence>
<evidence type="ECO:0000259" key="3">
    <source>
        <dbReference type="PROSITE" id="PS50119"/>
    </source>
</evidence>
<dbReference type="SUPFAM" id="SSF57845">
    <property type="entry name" value="B-box zinc-binding domain"/>
    <property type="match status" value="1"/>
</dbReference>
<feature type="region of interest" description="Disordered" evidence="2">
    <location>
        <begin position="35"/>
        <end position="54"/>
    </location>
</feature>
<feature type="domain" description="MATH" evidence="4">
    <location>
        <begin position="234"/>
        <end position="364"/>
    </location>
</feature>
<dbReference type="Pfam" id="PF00643">
    <property type="entry name" value="zf-B_box"/>
    <property type="match status" value="1"/>
</dbReference>
<reference evidence="5 6" key="1">
    <citation type="submission" date="2024-11" db="EMBL/GenBank/DDBJ databases">
        <title>Adaptive evolution of stress response genes in parasites aligns with host niche diversity.</title>
        <authorList>
            <person name="Hahn C."/>
            <person name="Resl P."/>
        </authorList>
    </citation>
    <scope>NUCLEOTIDE SEQUENCE [LARGE SCALE GENOMIC DNA]</scope>
    <source>
        <strain evidence="5">EGGRZ-B1_66</strain>
        <tissue evidence="5">Body</tissue>
    </source>
</reference>
<dbReference type="PROSITE" id="PS50144">
    <property type="entry name" value="MATH"/>
    <property type="match status" value="1"/>
</dbReference>
<protein>
    <submittedName>
        <fullName evidence="5">Tripartite motif containing 37</fullName>
    </submittedName>
</protein>
<dbReference type="CDD" id="cd03773">
    <property type="entry name" value="MATH_TRIM37"/>
    <property type="match status" value="1"/>
</dbReference>
<feature type="domain" description="B box-type" evidence="3">
    <location>
        <begin position="48"/>
        <end position="90"/>
    </location>
</feature>
<keyword evidence="1" id="KW-0862">Zinc</keyword>
<evidence type="ECO:0000313" key="6">
    <source>
        <dbReference type="Proteomes" id="UP001626550"/>
    </source>
</evidence>
<accession>A0ABD2PQK4</accession>
<dbReference type="InterPro" id="IPR002083">
    <property type="entry name" value="MATH/TRAF_dom"/>
</dbReference>
<dbReference type="AlphaFoldDB" id="A0ABD2PQK4"/>
<dbReference type="Gene3D" id="3.30.160.60">
    <property type="entry name" value="Classic Zinc Finger"/>
    <property type="match status" value="1"/>
</dbReference>
<gene>
    <name evidence="5" type="primary">TRIM37</name>
    <name evidence="5" type="ORF">Ciccas_012295</name>
</gene>
<dbReference type="PROSITE" id="PS50119">
    <property type="entry name" value="ZF_BBOX"/>
    <property type="match status" value="1"/>
</dbReference>
<evidence type="ECO:0000313" key="5">
    <source>
        <dbReference type="EMBL" id="KAL3309157.1"/>
    </source>
</evidence>
<name>A0ABD2PQK4_9PLAT</name>
<keyword evidence="1" id="KW-0479">Metal-binding</keyword>
<dbReference type="InterPro" id="IPR053003">
    <property type="entry name" value="TRIM_RBCC_E3_ubiq-ligases"/>
</dbReference>
<dbReference type="InterPro" id="IPR037299">
    <property type="entry name" value="TRIM37_MATH"/>
</dbReference>
<evidence type="ECO:0000259" key="4">
    <source>
        <dbReference type="PROSITE" id="PS50144"/>
    </source>
</evidence>
<dbReference type="Proteomes" id="UP001626550">
    <property type="component" value="Unassembled WGS sequence"/>
</dbReference>
<dbReference type="PANTHER" id="PTHR36754:SF2">
    <property type="entry name" value="E3 UBIQUITIN-PROTEIN LIGASE TRIM37"/>
    <property type="match status" value="1"/>
</dbReference>